<evidence type="ECO:0000256" key="5">
    <source>
        <dbReference type="ARBA" id="ARBA00022989"/>
    </source>
</evidence>
<dbReference type="eggNOG" id="COG1987">
    <property type="taxonomic scope" value="Bacteria"/>
</dbReference>
<sequence length="89" mass="9762">MNPELAIDFFKTTVVFALYIAAPFLLLTLVIGLVTSLLQSITSLQEQTLTFIPKLIGIGGLLLILTPWLLRSLSEFAITMISRMGTLGH</sequence>
<keyword evidence="4 7" id="KW-0812">Transmembrane</keyword>
<evidence type="ECO:0000256" key="4">
    <source>
        <dbReference type="ARBA" id="ARBA00022692"/>
    </source>
</evidence>
<feature type="transmembrane region" description="Helical" evidence="7">
    <location>
        <begin position="12"/>
        <end position="39"/>
    </location>
</feature>
<keyword evidence="9" id="KW-1185">Reference proteome</keyword>
<proteinExistence type="inferred from homology"/>
<accession>B1ZR31</accession>
<keyword evidence="6 7" id="KW-0472">Membrane</keyword>
<evidence type="ECO:0000313" key="8">
    <source>
        <dbReference type="EMBL" id="ACB73698.1"/>
    </source>
</evidence>
<evidence type="ECO:0000256" key="6">
    <source>
        <dbReference type="ARBA" id="ARBA00023136"/>
    </source>
</evidence>
<dbReference type="RefSeq" id="WP_012373236.1">
    <property type="nucleotide sequence ID" value="NC_010571.1"/>
</dbReference>
<dbReference type="InterPro" id="IPR002191">
    <property type="entry name" value="Bac_export_3"/>
</dbReference>
<dbReference type="KEGG" id="ote:Oter_0408"/>
<evidence type="ECO:0000313" key="9">
    <source>
        <dbReference type="Proteomes" id="UP000007013"/>
    </source>
</evidence>
<dbReference type="EMBL" id="CP001032">
    <property type="protein sequence ID" value="ACB73698.1"/>
    <property type="molecule type" value="Genomic_DNA"/>
</dbReference>
<dbReference type="PANTHER" id="PTHR34040">
    <property type="entry name" value="FLAGELLAR BIOSYNTHETIC PROTEIN FLIQ"/>
    <property type="match status" value="1"/>
</dbReference>
<dbReference type="PIRSF" id="PIRSF004669">
    <property type="entry name" value="FliQ"/>
    <property type="match status" value="1"/>
</dbReference>
<dbReference type="AlphaFoldDB" id="B1ZR31"/>
<evidence type="ECO:0000256" key="7">
    <source>
        <dbReference type="SAM" id="Phobius"/>
    </source>
</evidence>
<dbReference type="Pfam" id="PF01313">
    <property type="entry name" value="Bac_export_3"/>
    <property type="match status" value="1"/>
</dbReference>
<feature type="transmembrane region" description="Helical" evidence="7">
    <location>
        <begin position="51"/>
        <end position="70"/>
    </location>
</feature>
<keyword evidence="3" id="KW-1003">Cell membrane</keyword>
<dbReference type="GO" id="GO:0009306">
    <property type="term" value="P:protein secretion"/>
    <property type="evidence" value="ECO:0007669"/>
    <property type="project" value="InterPro"/>
</dbReference>
<dbReference type="HOGENOM" id="CLU_164516_0_1_0"/>
<dbReference type="GO" id="GO:0005886">
    <property type="term" value="C:plasma membrane"/>
    <property type="evidence" value="ECO:0007669"/>
    <property type="project" value="UniProtKB-SubCell"/>
</dbReference>
<keyword evidence="5 7" id="KW-1133">Transmembrane helix</keyword>
<comment type="subcellular location">
    <subcellularLocation>
        <location evidence="1">Cell membrane</location>
        <topology evidence="1">Multi-pass membrane protein</topology>
    </subcellularLocation>
</comment>
<reference evidence="8 9" key="1">
    <citation type="journal article" date="2011" name="J. Bacteriol.">
        <title>Genome sequence of the verrucomicrobium Opitutus terrae PB90-1, an abundant inhabitant of rice paddy soil ecosystems.</title>
        <authorList>
            <person name="van Passel M.W."/>
            <person name="Kant R."/>
            <person name="Palva A."/>
            <person name="Copeland A."/>
            <person name="Lucas S."/>
            <person name="Lapidus A."/>
            <person name="Glavina del Rio T."/>
            <person name="Pitluck S."/>
            <person name="Goltsman E."/>
            <person name="Clum A."/>
            <person name="Sun H."/>
            <person name="Schmutz J."/>
            <person name="Larimer F.W."/>
            <person name="Land M.L."/>
            <person name="Hauser L."/>
            <person name="Kyrpides N."/>
            <person name="Mikhailova N."/>
            <person name="Richardson P.P."/>
            <person name="Janssen P.H."/>
            <person name="de Vos W.M."/>
            <person name="Smidt H."/>
        </authorList>
    </citation>
    <scope>NUCLEOTIDE SEQUENCE [LARGE SCALE GENOMIC DNA]</scope>
    <source>
        <strain evidence="9">DSM 11246 / JCM 15787 / PB90-1</strain>
    </source>
</reference>
<comment type="similarity">
    <text evidence="2">Belongs to the FliQ/MopD/SpaQ family.</text>
</comment>
<dbReference type="Proteomes" id="UP000007013">
    <property type="component" value="Chromosome"/>
</dbReference>
<evidence type="ECO:0000256" key="3">
    <source>
        <dbReference type="ARBA" id="ARBA00022475"/>
    </source>
</evidence>
<evidence type="ECO:0000256" key="1">
    <source>
        <dbReference type="ARBA" id="ARBA00004651"/>
    </source>
</evidence>
<organism evidence="8 9">
    <name type="scientific">Opitutus terrae (strain DSM 11246 / JCM 15787 / PB90-1)</name>
    <dbReference type="NCBI Taxonomy" id="452637"/>
    <lineage>
        <taxon>Bacteria</taxon>
        <taxon>Pseudomonadati</taxon>
        <taxon>Verrucomicrobiota</taxon>
        <taxon>Opitutia</taxon>
        <taxon>Opitutales</taxon>
        <taxon>Opitutaceae</taxon>
        <taxon>Opitutus</taxon>
    </lineage>
</organism>
<dbReference type="OrthoDB" id="9806440at2"/>
<evidence type="ECO:0000256" key="2">
    <source>
        <dbReference type="ARBA" id="ARBA00006156"/>
    </source>
</evidence>
<gene>
    <name evidence="8" type="ordered locus">Oter_0408</name>
</gene>
<dbReference type="PANTHER" id="PTHR34040:SF8">
    <property type="entry name" value="FLAGELLAR BIOSYNTHETIC PROTEIN FLIQ"/>
    <property type="match status" value="1"/>
</dbReference>
<protein>
    <submittedName>
        <fullName evidence="8">Export protein FliQ family 3</fullName>
    </submittedName>
</protein>
<dbReference type="PRINTS" id="PR00952">
    <property type="entry name" value="TYPE3IMQPROT"/>
</dbReference>
<name>B1ZR31_OPITP</name>
<dbReference type="STRING" id="452637.Oter_0408"/>